<dbReference type="Gene3D" id="3.30.70.100">
    <property type="match status" value="1"/>
</dbReference>
<dbReference type="SUPFAM" id="SSF54909">
    <property type="entry name" value="Dimeric alpha+beta barrel"/>
    <property type="match status" value="1"/>
</dbReference>
<proteinExistence type="predicted"/>
<dbReference type="PANTHER" id="PTHR38052">
    <property type="entry name" value="EXPRESSED PROTEIN"/>
    <property type="match status" value="1"/>
</dbReference>
<dbReference type="PANTHER" id="PTHR38052:SF1">
    <property type="entry name" value="ABM DOMAIN-CONTAINING PROTEIN"/>
    <property type="match status" value="1"/>
</dbReference>
<sequence>MVYTIIVHLVAKPEHVDKVKAKLIEASRVYKNDKETIDWHVAQDVHDPCKFSIVERYEQESSQSYHLNNPYWKTFDPYVKPLLAEPMDLRRVSELDTSKDVDVPQHNITEITYQE</sequence>
<comment type="caution">
    <text evidence="2">The sequence shown here is derived from an EMBL/GenBank/DDBJ whole genome shotgun (WGS) entry which is preliminary data.</text>
</comment>
<organism evidence="2 3">
    <name type="scientific">Adineta ricciae</name>
    <name type="common">Rotifer</name>
    <dbReference type="NCBI Taxonomy" id="249248"/>
    <lineage>
        <taxon>Eukaryota</taxon>
        <taxon>Metazoa</taxon>
        <taxon>Spiralia</taxon>
        <taxon>Gnathifera</taxon>
        <taxon>Rotifera</taxon>
        <taxon>Eurotatoria</taxon>
        <taxon>Bdelloidea</taxon>
        <taxon>Adinetida</taxon>
        <taxon>Adinetidae</taxon>
        <taxon>Adineta</taxon>
    </lineage>
</organism>
<name>A0A814IHT0_ADIRI</name>
<dbReference type="OrthoDB" id="194076at2759"/>
<dbReference type="AlphaFoldDB" id="A0A814IHT0"/>
<gene>
    <name evidence="2" type="ORF">EDS130_LOCUS16057</name>
</gene>
<dbReference type="Pfam" id="PF03992">
    <property type="entry name" value="ABM"/>
    <property type="match status" value="1"/>
</dbReference>
<dbReference type="PROSITE" id="PS51725">
    <property type="entry name" value="ABM"/>
    <property type="match status" value="1"/>
</dbReference>
<feature type="domain" description="ABM" evidence="1">
    <location>
        <begin position="3"/>
        <end position="92"/>
    </location>
</feature>
<accession>A0A814IHT0</accession>
<dbReference type="EMBL" id="CAJNOJ010000069">
    <property type="protein sequence ID" value="CAF1024258.1"/>
    <property type="molecule type" value="Genomic_DNA"/>
</dbReference>
<protein>
    <recommendedName>
        <fullName evidence="1">ABM domain-containing protein</fullName>
    </recommendedName>
</protein>
<dbReference type="InterPro" id="IPR011008">
    <property type="entry name" value="Dimeric_a/b-barrel"/>
</dbReference>
<dbReference type="Proteomes" id="UP000663852">
    <property type="component" value="Unassembled WGS sequence"/>
</dbReference>
<dbReference type="InterPro" id="IPR007138">
    <property type="entry name" value="ABM_dom"/>
</dbReference>
<evidence type="ECO:0000313" key="2">
    <source>
        <dbReference type="EMBL" id="CAF1024258.1"/>
    </source>
</evidence>
<reference evidence="2" key="1">
    <citation type="submission" date="2021-02" db="EMBL/GenBank/DDBJ databases">
        <authorList>
            <person name="Nowell W R."/>
        </authorList>
    </citation>
    <scope>NUCLEOTIDE SEQUENCE</scope>
</reference>
<evidence type="ECO:0000259" key="1">
    <source>
        <dbReference type="PROSITE" id="PS51725"/>
    </source>
</evidence>
<evidence type="ECO:0000313" key="3">
    <source>
        <dbReference type="Proteomes" id="UP000663852"/>
    </source>
</evidence>